<keyword evidence="4 6" id="KW-0472">Membrane</keyword>
<dbReference type="CDD" id="cd14978">
    <property type="entry name" value="7tmA_FMRFamide_R-like"/>
    <property type="match status" value="1"/>
</dbReference>
<feature type="compositionally biased region" description="Basic and acidic residues" evidence="5">
    <location>
        <begin position="264"/>
        <end position="273"/>
    </location>
</feature>
<organism evidence="8 9">
    <name type="scientific">Echinococcus multilocularis</name>
    <name type="common">Fox tapeworm</name>
    <dbReference type="NCBI Taxonomy" id="6211"/>
    <lineage>
        <taxon>Eukaryota</taxon>
        <taxon>Metazoa</taxon>
        <taxon>Spiralia</taxon>
        <taxon>Lophotrochozoa</taxon>
        <taxon>Platyhelminthes</taxon>
        <taxon>Cestoda</taxon>
        <taxon>Eucestoda</taxon>
        <taxon>Cyclophyllidea</taxon>
        <taxon>Taeniidae</taxon>
        <taxon>Echinococcus</taxon>
    </lineage>
</organism>
<protein>
    <submittedName>
        <fullName evidence="8">Neuropeptide receptor</fullName>
    </submittedName>
</protein>
<dbReference type="Proteomes" id="UP000017246">
    <property type="component" value="Unassembled WGS sequence"/>
</dbReference>
<dbReference type="OrthoDB" id="5864054at2759"/>
<dbReference type="OMA" id="MIAYVAK"/>
<dbReference type="InterPro" id="IPR019427">
    <property type="entry name" value="7TM_GPCR_serpentine_rcpt_Srw"/>
</dbReference>
<feature type="domain" description="G-protein coupled receptors family 1 profile" evidence="7">
    <location>
        <begin position="48"/>
        <end position="339"/>
    </location>
</feature>
<evidence type="ECO:0000256" key="4">
    <source>
        <dbReference type="ARBA" id="ARBA00023136"/>
    </source>
</evidence>
<dbReference type="InterPro" id="IPR053219">
    <property type="entry name" value="GPCR_Dmsr-1"/>
</dbReference>
<dbReference type="Gene3D" id="1.20.1070.10">
    <property type="entry name" value="Rhodopsin 7-helix transmembrane proteins"/>
    <property type="match status" value="1"/>
</dbReference>
<evidence type="ECO:0000259" key="7">
    <source>
        <dbReference type="PROSITE" id="PS50262"/>
    </source>
</evidence>
<evidence type="ECO:0000256" key="6">
    <source>
        <dbReference type="SAM" id="Phobius"/>
    </source>
</evidence>
<feature type="transmembrane region" description="Helical" evidence="6">
    <location>
        <begin position="106"/>
        <end position="135"/>
    </location>
</feature>
<feature type="region of interest" description="Disordered" evidence="5">
    <location>
        <begin position="247"/>
        <end position="273"/>
    </location>
</feature>
<evidence type="ECO:0000313" key="9">
    <source>
        <dbReference type="Proteomes" id="UP000017246"/>
    </source>
</evidence>
<dbReference type="STRING" id="6211.A0A068Y740"/>
<feature type="transmembrane region" description="Helical" evidence="6">
    <location>
        <begin position="33"/>
        <end position="55"/>
    </location>
</feature>
<reference evidence="8" key="2">
    <citation type="submission" date="2015-11" db="EMBL/GenBank/DDBJ databases">
        <authorList>
            <person name="Zhang Y."/>
            <person name="Guo Z."/>
        </authorList>
    </citation>
    <scope>NUCLEOTIDE SEQUENCE</scope>
</reference>
<sequence>MTNGALNLPPEPDLSNCTRYPGLEAFDLHYKTIHAYLSLGICFFGIFTNTLNAVILTHNHMRSPTNLLLTSIAIADSVTMIAYVAKDVYLHFITSPDPITIPHGRGGIYFVLLTNFTAIGAHIFSTITTVMLAAFRCWVLYRPQCQVSYKHIKQTVAVAALLSFAMFVLGISTLVVGKLAPLIVPKNVTKDYYWFAVREGLDYVDRANFVIYGCFSKLASSLLIAFFTGLILAAMEKARRRYLKLKHGPSGPKKTLMSEQTMDTEGKDVGKRESRGNHRTTVMLVAVVVSFIITEAPQGVITTVVAIQDYCFLYAFYAPIGDLLDLLVLLNSSTNFILYCAMSAQFRKSFKELVMNEVFRRLCRQESTGSVGRRNAKRLAETVLVNEI</sequence>
<feature type="transmembrane region" description="Helical" evidence="6">
    <location>
        <begin position="209"/>
        <end position="234"/>
    </location>
</feature>
<keyword evidence="3 6" id="KW-1133">Transmembrane helix</keyword>
<dbReference type="AlphaFoldDB" id="A0A068Y740"/>
<dbReference type="GO" id="GO:0005886">
    <property type="term" value="C:plasma membrane"/>
    <property type="evidence" value="ECO:0007669"/>
    <property type="project" value="TreeGrafter"/>
</dbReference>
<reference evidence="8" key="1">
    <citation type="journal article" date="2013" name="Nature">
        <title>The genomes of four tapeworm species reveal adaptations to parasitism.</title>
        <authorList>
            <person name="Tsai I.J."/>
            <person name="Zarowiecki M."/>
            <person name="Holroyd N."/>
            <person name="Garciarrubio A."/>
            <person name="Sanchez-Flores A."/>
            <person name="Brooks K.L."/>
            <person name="Tracey A."/>
            <person name="Bobes R.J."/>
            <person name="Fragoso G."/>
            <person name="Sciutto E."/>
            <person name="Aslett M."/>
            <person name="Beasley H."/>
            <person name="Bennett H.M."/>
            <person name="Cai J."/>
            <person name="Camicia F."/>
            <person name="Clark R."/>
            <person name="Cucher M."/>
            <person name="De Silva N."/>
            <person name="Day T.A."/>
            <person name="Deplazes P."/>
            <person name="Estrada K."/>
            <person name="Fernandez C."/>
            <person name="Holland P.W."/>
            <person name="Hou J."/>
            <person name="Hu S."/>
            <person name="Huckvale T."/>
            <person name="Hung S.S."/>
            <person name="Kamenetzky L."/>
            <person name="Keane J.A."/>
            <person name="Kiss F."/>
            <person name="Koziol U."/>
            <person name="Lambert O."/>
            <person name="Liu K."/>
            <person name="Luo X."/>
            <person name="Luo Y."/>
            <person name="Macchiaroli N."/>
            <person name="Nichol S."/>
            <person name="Paps J."/>
            <person name="Parkinson J."/>
            <person name="Pouchkina-Stantcheva N."/>
            <person name="Riddiford N."/>
            <person name="Rosenzvit M."/>
            <person name="Salinas G."/>
            <person name="Wasmuth J.D."/>
            <person name="Zamanian M."/>
            <person name="Zheng Y."/>
            <person name="Cai X."/>
            <person name="Soberon X."/>
            <person name="Olson P.D."/>
            <person name="Laclette J.P."/>
            <person name="Brehm K."/>
            <person name="Berriman M."/>
            <person name="Garciarrubio A."/>
            <person name="Bobes R.J."/>
            <person name="Fragoso G."/>
            <person name="Sanchez-Flores A."/>
            <person name="Estrada K."/>
            <person name="Cevallos M.A."/>
            <person name="Morett E."/>
            <person name="Gonzalez V."/>
            <person name="Portillo T."/>
            <person name="Ochoa-Leyva A."/>
            <person name="Jose M.V."/>
            <person name="Sciutto E."/>
            <person name="Landa A."/>
            <person name="Jimenez L."/>
            <person name="Valdes V."/>
            <person name="Carrero J.C."/>
            <person name="Larralde C."/>
            <person name="Morales-Montor J."/>
            <person name="Limon-Lason J."/>
            <person name="Soberon X."/>
            <person name="Laclette J.P."/>
        </authorList>
    </citation>
    <scope>NUCLEOTIDE SEQUENCE [LARGE SCALE GENOMIC DNA]</scope>
</reference>
<dbReference type="Pfam" id="PF10324">
    <property type="entry name" value="7TM_GPCR_Srw"/>
    <property type="match status" value="1"/>
</dbReference>
<evidence type="ECO:0000313" key="8">
    <source>
        <dbReference type="EMBL" id="CDS40591.1"/>
    </source>
</evidence>
<dbReference type="GO" id="GO:0008528">
    <property type="term" value="F:G protein-coupled peptide receptor activity"/>
    <property type="evidence" value="ECO:0007669"/>
    <property type="project" value="InterPro"/>
</dbReference>
<dbReference type="InterPro" id="IPR017452">
    <property type="entry name" value="GPCR_Rhodpsn_7TM"/>
</dbReference>
<comment type="subcellular location">
    <subcellularLocation>
        <location evidence="1">Membrane</location>
    </subcellularLocation>
</comment>
<feature type="transmembrane region" description="Helical" evidence="6">
    <location>
        <begin position="156"/>
        <end position="176"/>
    </location>
</feature>
<dbReference type="SUPFAM" id="SSF81321">
    <property type="entry name" value="Family A G protein-coupled receptor-like"/>
    <property type="match status" value="1"/>
</dbReference>
<dbReference type="InterPro" id="IPR000276">
    <property type="entry name" value="GPCR_Rhodpsn"/>
</dbReference>
<dbReference type="PANTHER" id="PTHR46273:SF4">
    <property type="entry name" value="AT19640P"/>
    <property type="match status" value="1"/>
</dbReference>
<feature type="transmembrane region" description="Helical" evidence="6">
    <location>
        <begin position="67"/>
        <end position="86"/>
    </location>
</feature>
<accession>A0A068Y740</accession>
<proteinExistence type="predicted"/>
<dbReference type="PRINTS" id="PR00237">
    <property type="entry name" value="GPCRRHODOPSN"/>
</dbReference>
<evidence type="ECO:0000256" key="5">
    <source>
        <dbReference type="SAM" id="MobiDB-lite"/>
    </source>
</evidence>
<keyword evidence="8" id="KW-0675">Receptor</keyword>
<evidence type="ECO:0000256" key="2">
    <source>
        <dbReference type="ARBA" id="ARBA00022692"/>
    </source>
</evidence>
<evidence type="ECO:0000256" key="3">
    <source>
        <dbReference type="ARBA" id="ARBA00022989"/>
    </source>
</evidence>
<gene>
    <name evidence="8" type="ORF">EmuJ_000818600</name>
</gene>
<dbReference type="PROSITE" id="PS50262">
    <property type="entry name" value="G_PROTEIN_RECEP_F1_2"/>
    <property type="match status" value="1"/>
</dbReference>
<feature type="transmembrane region" description="Helical" evidence="6">
    <location>
        <begin position="314"/>
        <end position="341"/>
    </location>
</feature>
<dbReference type="PANTHER" id="PTHR46273">
    <property type="entry name" value="MYOSUPPRESSIN RECEPTOR 1, ISOFORM B-RELATED"/>
    <property type="match status" value="1"/>
</dbReference>
<name>A0A068Y740_ECHMU</name>
<keyword evidence="2 6" id="KW-0812">Transmembrane</keyword>
<feature type="transmembrane region" description="Helical" evidence="6">
    <location>
        <begin position="281"/>
        <end position="308"/>
    </location>
</feature>
<dbReference type="EMBL" id="LN902841">
    <property type="protein sequence ID" value="CDS40591.1"/>
    <property type="molecule type" value="Genomic_DNA"/>
</dbReference>
<dbReference type="eggNOG" id="ENOG502RFAV">
    <property type="taxonomic scope" value="Eukaryota"/>
</dbReference>
<keyword evidence="9" id="KW-1185">Reference proteome</keyword>
<evidence type="ECO:0000256" key="1">
    <source>
        <dbReference type="ARBA" id="ARBA00004370"/>
    </source>
</evidence>